<dbReference type="Proteomes" id="UP000228934">
    <property type="component" value="Unassembled WGS sequence"/>
</dbReference>
<proteinExistence type="predicted"/>
<protein>
    <submittedName>
        <fullName evidence="3">Uncharacterized protein</fullName>
    </submittedName>
</protein>
<dbReference type="InterPro" id="IPR050173">
    <property type="entry name" value="ABC_transporter_C-like"/>
</dbReference>
<name>A0A2G9SD81_AQUCT</name>
<accession>A0A2G9SD81</accession>
<organism evidence="3 4">
    <name type="scientific">Aquarana catesbeiana</name>
    <name type="common">American bullfrog</name>
    <name type="synonym">Rana catesbeiana</name>
    <dbReference type="NCBI Taxonomy" id="8400"/>
    <lineage>
        <taxon>Eukaryota</taxon>
        <taxon>Metazoa</taxon>
        <taxon>Chordata</taxon>
        <taxon>Craniata</taxon>
        <taxon>Vertebrata</taxon>
        <taxon>Euteleostomi</taxon>
        <taxon>Amphibia</taxon>
        <taxon>Batrachia</taxon>
        <taxon>Anura</taxon>
        <taxon>Neobatrachia</taxon>
        <taxon>Ranoidea</taxon>
        <taxon>Ranidae</taxon>
        <taxon>Aquarana</taxon>
    </lineage>
</organism>
<evidence type="ECO:0000256" key="2">
    <source>
        <dbReference type="ARBA" id="ARBA00022840"/>
    </source>
</evidence>
<dbReference type="Gene3D" id="3.40.50.300">
    <property type="entry name" value="P-loop containing nucleotide triphosphate hydrolases"/>
    <property type="match status" value="1"/>
</dbReference>
<evidence type="ECO:0000256" key="1">
    <source>
        <dbReference type="ARBA" id="ARBA00022741"/>
    </source>
</evidence>
<evidence type="ECO:0000313" key="4">
    <source>
        <dbReference type="Proteomes" id="UP000228934"/>
    </source>
</evidence>
<evidence type="ECO:0000313" key="3">
    <source>
        <dbReference type="EMBL" id="PIO38120.1"/>
    </source>
</evidence>
<keyword evidence="2" id="KW-0067">ATP-binding</keyword>
<dbReference type="GO" id="GO:0005524">
    <property type="term" value="F:ATP binding"/>
    <property type="evidence" value="ECO:0007669"/>
    <property type="project" value="UniProtKB-KW"/>
</dbReference>
<dbReference type="GO" id="GO:0016324">
    <property type="term" value="C:apical plasma membrane"/>
    <property type="evidence" value="ECO:0007669"/>
    <property type="project" value="TreeGrafter"/>
</dbReference>
<dbReference type="InterPro" id="IPR027417">
    <property type="entry name" value="P-loop_NTPase"/>
</dbReference>
<dbReference type="EMBL" id="KV924700">
    <property type="protein sequence ID" value="PIO38120.1"/>
    <property type="molecule type" value="Genomic_DNA"/>
</dbReference>
<dbReference type="SUPFAM" id="SSF52540">
    <property type="entry name" value="P-loop containing nucleoside triphosphate hydrolases"/>
    <property type="match status" value="1"/>
</dbReference>
<dbReference type="PANTHER" id="PTHR24223:SF176">
    <property type="entry name" value="ATP-BINDING CASSETTE SUB-FAMILY C MEMBER 2"/>
    <property type="match status" value="1"/>
</dbReference>
<keyword evidence="1" id="KW-0547">Nucleotide-binding</keyword>
<keyword evidence="4" id="KW-1185">Reference proteome</keyword>
<dbReference type="AlphaFoldDB" id="A0A2G9SD81"/>
<dbReference type="GO" id="GO:0042626">
    <property type="term" value="F:ATPase-coupled transmembrane transporter activity"/>
    <property type="evidence" value="ECO:0007669"/>
    <property type="project" value="TreeGrafter"/>
</dbReference>
<dbReference type="OrthoDB" id="6500128at2759"/>
<sequence>MAGEPEVTSDVAPNLQGHRDEWWPSWPHLSPCPANGPIRSFLGFTDMSDVVLQDPVLFSGTLRMNLDPFDEYTDEDVWKALELSHLKPYVEGLQEKLFYEVSEGGENLRVMVLDAGKIIEYGEPEELLRNNGHFASMTKDAGIEGINNTTL</sequence>
<gene>
    <name evidence="3" type="ORF">AB205_0103390</name>
</gene>
<dbReference type="PANTHER" id="PTHR24223">
    <property type="entry name" value="ATP-BINDING CASSETTE SUB-FAMILY C"/>
    <property type="match status" value="1"/>
</dbReference>
<reference evidence="4" key="1">
    <citation type="journal article" date="2017" name="Nat. Commun.">
        <title>The North American bullfrog draft genome provides insight into hormonal regulation of long noncoding RNA.</title>
        <authorList>
            <person name="Hammond S.A."/>
            <person name="Warren R.L."/>
            <person name="Vandervalk B.P."/>
            <person name="Kucuk E."/>
            <person name="Khan H."/>
            <person name="Gibb E.A."/>
            <person name="Pandoh P."/>
            <person name="Kirk H."/>
            <person name="Zhao Y."/>
            <person name="Jones M."/>
            <person name="Mungall A.J."/>
            <person name="Coope R."/>
            <person name="Pleasance S."/>
            <person name="Moore R.A."/>
            <person name="Holt R.A."/>
            <person name="Round J.M."/>
            <person name="Ohora S."/>
            <person name="Walle B.V."/>
            <person name="Veldhoen N."/>
            <person name="Helbing C.C."/>
            <person name="Birol I."/>
        </authorList>
    </citation>
    <scope>NUCLEOTIDE SEQUENCE [LARGE SCALE GENOMIC DNA]</scope>
</reference>